<evidence type="ECO:0000256" key="4">
    <source>
        <dbReference type="ARBA" id="ARBA00024207"/>
    </source>
</evidence>
<dbReference type="Pfam" id="PF01934">
    <property type="entry name" value="HepT-like"/>
    <property type="match status" value="1"/>
</dbReference>
<dbReference type="Gene3D" id="1.20.120.580">
    <property type="entry name" value="bsu32300-like"/>
    <property type="match status" value="1"/>
</dbReference>
<organism evidence="5 6">
    <name type="scientific">Coralloluteibacterium thermophilum</name>
    <dbReference type="NCBI Taxonomy" id="2707049"/>
    <lineage>
        <taxon>Bacteria</taxon>
        <taxon>Pseudomonadati</taxon>
        <taxon>Pseudomonadota</taxon>
        <taxon>Gammaproteobacteria</taxon>
        <taxon>Lysobacterales</taxon>
        <taxon>Lysobacteraceae</taxon>
        <taxon>Coralloluteibacterium</taxon>
    </lineage>
</organism>
<dbReference type="PANTHER" id="PTHR33397">
    <property type="entry name" value="UPF0331 PROTEIN YUTE"/>
    <property type="match status" value="1"/>
</dbReference>
<comment type="caution">
    <text evidence="5">The sequence shown here is derived from an EMBL/GenBank/DDBJ whole genome shotgun (WGS) entry which is preliminary data.</text>
</comment>
<evidence type="ECO:0000313" key="5">
    <source>
        <dbReference type="EMBL" id="MFC4729351.1"/>
    </source>
</evidence>
<evidence type="ECO:0000313" key="6">
    <source>
        <dbReference type="Proteomes" id="UP001595892"/>
    </source>
</evidence>
<proteinExistence type="inferred from homology"/>
<keyword evidence="2" id="KW-0540">Nuclease</keyword>
<evidence type="ECO:0000256" key="1">
    <source>
        <dbReference type="ARBA" id="ARBA00022649"/>
    </source>
</evidence>
<dbReference type="InterPro" id="IPR037038">
    <property type="entry name" value="HepT-like_sf"/>
</dbReference>
<dbReference type="NCBIfam" id="NF047751">
    <property type="entry name" value="HepT_toxin"/>
    <property type="match status" value="1"/>
</dbReference>
<dbReference type="InterPro" id="IPR052379">
    <property type="entry name" value="Type_VII_TA_RNase"/>
</dbReference>
<dbReference type="PANTHER" id="PTHR33397:SF3">
    <property type="entry name" value="MRNA NUCLEASE HEPT"/>
    <property type="match status" value="1"/>
</dbReference>
<protein>
    <submittedName>
        <fullName evidence="5">DUF86 domain-containing protein</fullName>
    </submittedName>
</protein>
<reference evidence="6" key="1">
    <citation type="journal article" date="2019" name="Int. J. Syst. Evol. Microbiol.">
        <title>The Global Catalogue of Microorganisms (GCM) 10K type strain sequencing project: providing services to taxonomists for standard genome sequencing and annotation.</title>
        <authorList>
            <consortium name="The Broad Institute Genomics Platform"/>
            <consortium name="The Broad Institute Genome Sequencing Center for Infectious Disease"/>
            <person name="Wu L."/>
            <person name="Ma J."/>
        </authorList>
    </citation>
    <scope>NUCLEOTIDE SEQUENCE [LARGE SCALE GENOMIC DNA]</scope>
    <source>
        <strain evidence="6">CGMCC 1.13574</strain>
    </source>
</reference>
<evidence type="ECO:0000256" key="3">
    <source>
        <dbReference type="ARBA" id="ARBA00022801"/>
    </source>
</evidence>
<keyword evidence="3" id="KW-0378">Hydrolase</keyword>
<evidence type="ECO:0000256" key="2">
    <source>
        <dbReference type="ARBA" id="ARBA00022722"/>
    </source>
</evidence>
<sequence length="135" mass="14514">MDARLIAEKSESLRRCVARVRATCPATAGALATDVDAQDIVSLNLTRAVQLAVDIASHLLAGLDVPVPHTMGETFDRLAQAGVIDEDLARRMRAAVGFRNLAVHSYARIDWEIVHALCTSRLDDFATFVAAVAGD</sequence>
<dbReference type="Proteomes" id="UP001595892">
    <property type="component" value="Unassembled WGS sequence"/>
</dbReference>
<keyword evidence="6" id="KW-1185">Reference proteome</keyword>
<dbReference type="RefSeq" id="WP_377005435.1">
    <property type="nucleotide sequence ID" value="NZ_JBHSGG010000041.1"/>
</dbReference>
<dbReference type="EMBL" id="JBHSGG010000041">
    <property type="protein sequence ID" value="MFC4729351.1"/>
    <property type="molecule type" value="Genomic_DNA"/>
</dbReference>
<gene>
    <name evidence="5" type="ORF">ACFO3Q_14365</name>
</gene>
<comment type="similarity">
    <text evidence="4">Belongs to the HepT RNase toxin family.</text>
</comment>
<name>A0ABV9NMI4_9GAMM</name>
<keyword evidence="1" id="KW-1277">Toxin-antitoxin system</keyword>
<accession>A0ABV9NMI4</accession>
<dbReference type="InterPro" id="IPR008201">
    <property type="entry name" value="HepT-like"/>
</dbReference>